<dbReference type="GO" id="GO:0090554">
    <property type="term" value="F:phosphatidylcholine floppase activity"/>
    <property type="evidence" value="ECO:0007669"/>
    <property type="project" value="TreeGrafter"/>
</dbReference>
<gene>
    <name evidence="8" type="ORF">WMY93_014573</name>
</gene>
<dbReference type="EMBL" id="JBBPFD010000010">
    <property type="protein sequence ID" value="KAK7909889.1"/>
    <property type="molecule type" value="Genomic_DNA"/>
</dbReference>
<keyword evidence="3 5" id="KW-1133">Transmembrane helix</keyword>
<feature type="transmembrane region" description="Helical" evidence="5">
    <location>
        <begin position="711"/>
        <end position="731"/>
    </location>
</feature>
<evidence type="ECO:0000256" key="2">
    <source>
        <dbReference type="ARBA" id="ARBA00022692"/>
    </source>
</evidence>
<accession>A0AAW0NXA7</accession>
<feature type="transmembrane region" description="Helical" evidence="5">
    <location>
        <begin position="23"/>
        <end position="42"/>
    </location>
</feature>
<dbReference type="Pfam" id="PF00005">
    <property type="entry name" value="ABC_tran"/>
    <property type="match status" value="1"/>
</dbReference>
<dbReference type="GO" id="GO:0140359">
    <property type="term" value="F:ABC-type transporter activity"/>
    <property type="evidence" value="ECO:0007669"/>
    <property type="project" value="InterPro"/>
</dbReference>
<evidence type="ECO:0000259" key="6">
    <source>
        <dbReference type="Pfam" id="PF00005"/>
    </source>
</evidence>
<dbReference type="PANTHER" id="PTHR19229">
    <property type="entry name" value="ATP-BINDING CASSETTE TRANSPORTER SUBFAMILY A ABCA"/>
    <property type="match status" value="1"/>
</dbReference>
<comment type="subcellular location">
    <subcellularLocation>
        <location evidence="1">Membrane</location>
        <topology evidence="1">Multi-pass membrane protein</topology>
    </subcellularLocation>
</comment>
<organism evidence="8 9">
    <name type="scientific">Mugilogobius chulae</name>
    <name type="common">yellowstripe goby</name>
    <dbReference type="NCBI Taxonomy" id="88201"/>
    <lineage>
        <taxon>Eukaryota</taxon>
        <taxon>Metazoa</taxon>
        <taxon>Chordata</taxon>
        <taxon>Craniata</taxon>
        <taxon>Vertebrata</taxon>
        <taxon>Euteleostomi</taxon>
        <taxon>Actinopterygii</taxon>
        <taxon>Neopterygii</taxon>
        <taxon>Teleostei</taxon>
        <taxon>Neoteleostei</taxon>
        <taxon>Acanthomorphata</taxon>
        <taxon>Gobiaria</taxon>
        <taxon>Gobiiformes</taxon>
        <taxon>Gobioidei</taxon>
        <taxon>Gobiidae</taxon>
        <taxon>Gobionellinae</taxon>
        <taxon>Mugilogobius</taxon>
    </lineage>
</organism>
<feature type="domain" description="ABC-2 type transporter transmembrane" evidence="7">
    <location>
        <begin position="609"/>
        <end position="826"/>
    </location>
</feature>
<keyword evidence="9" id="KW-1185">Reference proteome</keyword>
<evidence type="ECO:0000313" key="9">
    <source>
        <dbReference type="Proteomes" id="UP001460270"/>
    </source>
</evidence>
<feature type="transmembrane region" description="Helical" evidence="5">
    <location>
        <begin position="768"/>
        <end position="786"/>
    </location>
</feature>
<evidence type="ECO:0008006" key="10">
    <source>
        <dbReference type="Google" id="ProtNLM"/>
    </source>
</evidence>
<dbReference type="InterPro" id="IPR027417">
    <property type="entry name" value="P-loop_NTPase"/>
</dbReference>
<evidence type="ECO:0000256" key="4">
    <source>
        <dbReference type="ARBA" id="ARBA00023136"/>
    </source>
</evidence>
<reference evidence="9" key="1">
    <citation type="submission" date="2024-04" db="EMBL/GenBank/DDBJ databases">
        <title>Salinicola lusitanus LLJ914,a marine bacterium isolated from the Okinawa Trough.</title>
        <authorList>
            <person name="Li J."/>
        </authorList>
    </citation>
    <scope>NUCLEOTIDE SEQUENCE [LARGE SCALE GENOMIC DNA]</scope>
</reference>
<feature type="transmembrane region" description="Helical" evidence="5">
    <location>
        <begin position="738"/>
        <end position="756"/>
    </location>
</feature>
<dbReference type="InterPro" id="IPR013525">
    <property type="entry name" value="ABC2_TM"/>
</dbReference>
<protein>
    <recommendedName>
        <fullName evidence="10">ABC transporter domain-containing protein</fullName>
    </recommendedName>
</protein>
<dbReference type="AlphaFoldDB" id="A0AAW0NXA7"/>
<dbReference type="SUPFAM" id="SSF52540">
    <property type="entry name" value="P-loop containing nucleoside triphosphate hydrolases"/>
    <property type="match status" value="1"/>
</dbReference>
<dbReference type="Gene3D" id="3.40.50.300">
    <property type="entry name" value="P-loop containing nucleotide triphosphate hydrolases"/>
    <property type="match status" value="1"/>
</dbReference>
<feature type="transmembrane region" description="Helical" evidence="5">
    <location>
        <begin position="806"/>
        <end position="827"/>
    </location>
</feature>
<evidence type="ECO:0000313" key="8">
    <source>
        <dbReference type="EMBL" id="KAK7909889.1"/>
    </source>
</evidence>
<sequence length="1038" mass="116968">MGLSTQLTLLLWKNFTLRRRQKLRLVIEIAWPLVLFIILIWVRTTTKPIHKGQCHYPNKPMPSAGVLPWIQGMMCNIDNPCLNSPTPGEAPGQVNNFNNSIVSGILIELQNLLVNRSTLSNVKVLADDMDQWTLLLSQADYNNMILGKILRENETFSTYLRDDLSVPPEVIQSLLNAKINPTMNIQTPGNLRRIVCEGTELDNYIQFSRPGEREAFQNVSCSLSPQQLINTQQVLLQNLDARKVLSEIPSVTGQDPATMSEMFQSTYANALPVLEAFVEFQNSPALKAARSLDFQQDVFGSVNMFLCGQKPNFNSTGGTVRSRSSTSRAGENIFFSPNNGSANNGSDAFCQTLVDTLEGTPQLRYIWSTFKPLVQGKVLFTPDTPAAHLMVQEANSTFDALAMLKELVDSWEDVGPRVYDFFQNSSQINTLRRMLENPVFAALVDQRLNGTGWTAELLANFLYNGPPEDRPPGLPQYDWRDLYQSLTQIFNLTSKLLGCLDLNKFESVPTEGQLVSRALDLLDNGTYWAGIVFETITTNSTDLPPYMKYKLRMDINDVERTDKIQTRSWSPGAGDNGFNDLRYIWGGFSYLQDMMDHAIIRLHTARTQPLGVYAQQMPYPCYVEDEFTASIGNILPMFLVLAFIYTVCMNIKALVLEKELRLKEVLRAMGIENGALWVSRFIENILLLSIPCALLSVMLKYGQVLKYSDPSVIFVFLLVFCLATITECFLISVFFSKANLAAACGGLIYFLLYLPHVLCQAWGDVMGFSAKVLVSLMSCVAFGYGCENFSKYEEQGIGIQRGRYSFIVSIGMMLLDSLVHWLLTWYIENVFPGQYGIPKPWYFPFTSSYWCGRNAVSDSDPSLFKDSTEHNEATSQRESRCICTKSGQNLQDGKKLAVDGLSVDFYENQITSFLGHNGAGKTTTMSILTGLFPPTSGSALINGYDIHSDMDTIRKYLGMCPQHNVLFNELTVEEHIYFYARLKGRSKDEVKVEMEQMIKDVGLPHKRKDLAKNLSGGMQRKLRGIWELLLKYKEGCWF</sequence>
<feature type="transmembrane region" description="Helical" evidence="5">
    <location>
        <begin position="677"/>
        <end position="699"/>
    </location>
</feature>
<dbReference type="Pfam" id="PF12698">
    <property type="entry name" value="ABC2_membrane_3"/>
    <property type="match status" value="1"/>
</dbReference>
<evidence type="ECO:0000256" key="3">
    <source>
        <dbReference type="ARBA" id="ARBA00022989"/>
    </source>
</evidence>
<feature type="domain" description="ABC transporter" evidence="6">
    <location>
        <begin position="899"/>
        <end position="1022"/>
    </location>
</feature>
<dbReference type="GO" id="GO:0033700">
    <property type="term" value="P:phospholipid efflux"/>
    <property type="evidence" value="ECO:0007669"/>
    <property type="project" value="TreeGrafter"/>
</dbReference>
<dbReference type="PANTHER" id="PTHR19229:SF234">
    <property type="entry name" value="ATP-BINDING CASSETTE SUB-FAMILY A MEMBER 1-LIKE"/>
    <property type="match status" value="1"/>
</dbReference>
<name>A0AAW0NXA7_9GOBI</name>
<keyword evidence="2 5" id="KW-0812">Transmembrane</keyword>
<feature type="transmembrane region" description="Helical" evidence="5">
    <location>
        <begin position="634"/>
        <end position="656"/>
    </location>
</feature>
<keyword evidence="4 5" id="KW-0472">Membrane</keyword>
<dbReference type="GO" id="GO:0016887">
    <property type="term" value="F:ATP hydrolysis activity"/>
    <property type="evidence" value="ECO:0007669"/>
    <property type="project" value="InterPro"/>
</dbReference>
<dbReference type="GO" id="GO:0090556">
    <property type="term" value="F:phosphatidylserine floppase activity"/>
    <property type="evidence" value="ECO:0007669"/>
    <property type="project" value="TreeGrafter"/>
</dbReference>
<evidence type="ECO:0000256" key="5">
    <source>
        <dbReference type="SAM" id="Phobius"/>
    </source>
</evidence>
<dbReference type="InterPro" id="IPR003439">
    <property type="entry name" value="ABC_transporter-like_ATP-bd"/>
</dbReference>
<evidence type="ECO:0000259" key="7">
    <source>
        <dbReference type="Pfam" id="PF12698"/>
    </source>
</evidence>
<dbReference type="InterPro" id="IPR026082">
    <property type="entry name" value="ABCA"/>
</dbReference>
<comment type="caution">
    <text evidence="8">The sequence shown here is derived from an EMBL/GenBank/DDBJ whole genome shotgun (WGS) entry which is preliminary data.</text>
</comment>
<evidence type="ECO:0000256" key="1">
    <source>
        <dbReference type="ARBA" id="ARBA00004141"/>
    </source>
</evidence>
<proteinExistence type="predicted"/>
<dbReference type="GO" id="GO:0005524">
    <property type="term" value="F:ATP binding"/>
    <property type="evidence" value="ECO:0007669"/>
    <property type="project" value="InterPro"/>
</dbReference>
<dbReference type="Proteomes" id="UP001460270">
    <property type="component" value="Unassembled WGS sequence"/>
</dbReference>
<dbReference type="GO" id="GO:0016020">
    <property type="term" value="C:membrane"/>
    <property type="evidence" value="ECO:0007669"/>
    <property type="project" value="UniProtKB-SubCell"/>
</dbReference>